<protein>
    <submittedName>
        <fullName evidence="1">Uncharacterized protein</fullName>
    </submittedName>
</protein>
<proteinExistence type="predicted"/>
<dbReference type="EMBL" id="KY684112">
    <property type="protein sequence ID" value="ARF12341.1"/>
    <property type="molecule type" value="Genomic_DNA"/>
</dbReference>
<name>A0A1V0SKZ5_9VIRU</name>
<sequence length="150" mass="18443">MIIIYIILIIIILFIYNQSQQNLEHYWDVAPYDLHWDIFKCNDSNCARKTSYDCYKWCENIGEYAARANCQQRCSDYADQQFTSLKLNNYTFNSLLPRFDYVALWNDKHGDTVEWNSYLEPKYKVWPPYDWYDVRKKKWYDNYKYKDPVE</sequence>
<evidence type="ECO:0000313" key="1">
    <source>
        <dbReference type="EMBL" id="ARF12341.1"/>
    </source>
</evidence>
<accession>A0A1V0SKZ5</accession>
<gene>
    <name evidence="1" type="ORF">Klosneuvirus_5_11</name>
</gene>
<organism evidence="1">
    <name type="scientific">Klosneuvirus KNV1</name>
    <dbReference type="NCBI Taxonomy" id="1977640"/>
    <lineage>
        <taxon>Viruses</taxon>
        <taxon>Varidnaviria</taxon>
        <taxon>Bamfordvirae</taxon>
        <taxon>Nucleocytoviricota</taxon>
        <taxon>Megaviricetes</taxon>
        <taxon>Imitervirales</taxon>
        <taxon>Mimiviridae</taxon>
        <taxon>Klosneuvirinae</taxon>
        <taxon>Klosneuvirus</taxon>
    </lineage>
</organism>
<reference evidence="1" key="1">
    <citation type="journal article" date="2017" name="Science">
        <title>Giant viruses with an expanded complement of translation system components.</title>
        <authorList>
            <person name="Schulz F."/>
            <person name="Yutin N."/>
            <person name="Ivanova N.N."/>
            <person name="Ortega D.R."/>
            <person name="Lee T.K."/>
            <person name="Vierheilig J."/>
            <person name="Daims H."/>
            <person name="Horn M."/>
            <person name="Wagner M."/>
            <person name="Jensen G.J."/>
            <person name="Kyrpides N.C."/>
            <person name="Koonin E.V."/>
            <person name="Woyke T."/>
        </authorList>
    </citation>
    <scope>NUCLEOTIDE SEQUENCE</scope>
    <source>
        <strain evidence="1">KNV1</strain>
    </source>
</reference>